<feature type="compositionally biased region" description="Pro residues" evidence="7">
    <location>
        <begin position="1142"/>
        <end position="1152"/>
    </location>
</feature>
<dbReference type="SMART" id="SM00088">
    <property type="entry name" value="PINT"/>
    <property type="match status" value="1"/>
</dbReference>
<keyword evidence="10" id="KW-1185">Reference proteome</keyword>
<dbReference type="GO" id="GO:0043614">
    <property type="term" value="C:multi-eIF complex"/>
    <property type="evidence" value="ECO:0007669"/>
    <property type="project" value="TreeGrafter"/>
</dbReference>
<name>A0A9Q0MAC7_BLOTA</name>
<evidence type="ECO:0000256" key="4">
    <source>
        <dbReference type="ARBA" id="ARBA00022884"/>
    </source>
</evidence>
<dbReference type="AlphaFoldDB" id="A0A9Q0MAC7"/>
<accession>A0A9Q0MAC7</accession>
<proteinExistence type="inferred from homology"/>
<keyword evidence="2 6" id="KW-0963">Cytoplasm</keyword>
<dbReference type="PROSITE" id="PS50250">
    <property type="entry name" value="PCI"/>
    <property type="match status" value="1"/>
</dbReference>
<dbReference type="Gene3D" id="4.10.860.10">
    <property type="entry name" value="UVR domain"/>
    <property type="match status" value="1"/>
</dbReference>
<dbReference type="Pfam" id="PF22591">
    <property type="entry name" value="eIF3a_PCI_TPR-like"/>
    <property type="match status" value="1"/>
</dbReference>
<dbReference type="InterPro" id="IPR054711">
    <property type="entry name" value="eIF3a_PCI_TPR-like"/>
</dbReference>
<reference evidence="9" key="1">
    <citation type="submission" date="2022-12" db="EMBL/GenBank/DDBJ databases">
        <title>Genome assemblies of Blomia tropicalis.</title>
        <authorList>
            <person name="Cui Y."/>
        </authorList>
    </citation>
    <scope>NUCLEOTIDE SEQUENCE</scope>
    <source>
        <tissue evidence="9">Adult mites</tissue>
    </source>
</reference>
<evidence type="ECO:0000256" key="5">
    <source>
        <dbReference type="ARBA" id="ARBA00022917"/>
    </source>
</evidence>
<keyword evidence="6" id="KW-0175">Coiled coil</keyword>
<dbReference type="Proteomes" id="UP001142055">
    <property type="component" value="Chromosome 1"/>
</dbReference>
<keyword evidence="3 6" id="KW-0396">Initiation factor</keyword>
<dbReference type="EMBL" id="JAPWDV010000001">
    <property type="protein sequence ID" value="KAJ6222723.1"/>
    <property type="molecule type" value="Genomic_DNA"/>
</dbReference>
<evidence type="ECO:0000256" key="3">
    <source>
        <dbReference type="ARBA" id="ARBA00022540"/>
    </source>
</evidence>
<evidence type="ECO:0000259" key="8">
    <source>
        <dbReference type="PROSITE" id="PS50250"/>
    </source>
</evidence>
<evidence type="ECO:0000256" key="7">
    <source>
        <dbReference type="SAM" id="MobiDB-lite"/>
    </source>
</evidence>
<feature type="coiled-coil region" evidence="6">
    <location>
        <begin position="684"/>
        <end position="711"/>
    </location>
</feature>
<dbReference type="HAMAP" id="MF_03000">
    <property type="entry name" value="eIF3a"/>
    <property type="match status" value="1"/>
</dbReference>
<comment type="subunit">
    <text evidence="6">Component of the eukaryotic translation initiation factor 3 (eIF-3) complex.</text>
</comment>
<protein>
    <recommendedName>
        <fullName evidence="6">Eukaryotic translation initiation factor 3 subunit A</fullName>
        <shortName evidence="6">eIF3a</shortName>
    </recommendedName>
    <alternativeName>
        <fullName evidence="6">Eukaryotic translation initiation factor 3 subunit 10</fullName>
    </alternativeName>
</protein>
<dbReference type="InterPro" id="IPR027512">
    <property type="entry name" value="EIF3A"/>
</dbReference>
<evidence type="ECO:0000256" key="6">
    <source>
        <dbReference type="HAMAP-Rule" id="MF_03000"/>
    </source>
</evidence>
<organism evidence="9 10">
    <name type="scientific">Blomia tropicalis</name>
    <name type="common">Mite</name>
    <dbReference type="NCBI Taxonomy" id="40697"/>
    <lineage>
        <taxon>Eukaryota</taxon>
        <taxon>Metazoa</taxon>
        <taxon>Ecdysozoa</taxon>
        <taxon>Arthropoda</taxon>
        <taxon>Chelicerata</taxon>
        <taxon>Arachnida</taxon>
        <taxon>Acari</taxon>
        <taxon>Acariformes</taxon>
        <taxon>Sarcoptiformes</taxon>
        <taxon>Astigmata</taxon>
        <taxon>Glycyphagoidea</taxon>
        <taxon>Echimyopodidae</taxon>
        <taxon>Blomia</taxon>
    </lineage>
</organism>
<dbReference type="Gene3D" id="1.25.40.860">
    <property type="match status" value="1"/>
</dbReference>
<keyword evidence="5 6" id="KW-0648">Protein biosynthesis</keyword>
<feature type="coiled-coil region" evidence="6">
    <location>
        <begin position="94"/>
        <end position="121"/>
    </location>
</feature>
<dbReference type="Pfam" id="PF01399">
    <property type="entry name" value="PCI"/>
    <property type="match status" value="1"/>
</dbReference>
<dbReference type="GO" id="GO:0003729">
    <property type="term" value="F:mRNA binding"/>
    <property type="evidence" value="ECO:0007669"/>
    <property type="project" value="TreeGrafter"/>
</dbReference>
<dbReference type="GO" id="GO:0071541">
    <property type="term" value="C:eukaryotic translation initiation factor 3 complex, eIF3m"/>
    <property type="evidence" value="ECO:0007669"/>
    <property type="project" value="TreeGrafter"/>
</dbReference>
<dbReference type="InterPro" id="IPR000717">
    <property type="entry name" value="PCI_dom"/>
</dbReference>
<feature type="compositionally biased region" description="Acidic residues" evidence="7">
    <location>
        <begin position="1092"/>
        <end position="1101"/>
    </location>
</feature>
<feature type="compositionally biased region" description="Basic and acidic residues" evidence="7">
    <location>
        <begin position="910"/>
        <end position="973"/>
    </location>
</feature>
<dbReference type="GO" id="GO:0071540">
    <property type="term" value="C:eukaryotic translation initiation factor 3 complex, eIF3e"/>
    <property type="evidence" value="ECO:0007669"/>
    <property type="project" value="TreeGrafter"/>
</dbReference>
<feature type="region of interest" description="Disordered" evidence="7">
    <location>
        <begin position="603"/>
        <end position="649"/>
    </location>
</feature>
<evidence type="ECO:0000313" key="9">
    <source>
        <dbReference type="EMBL" id="KAJ6222723.1"/>
    </source>
</evidence>
<dbReference type="FunFam" id="4.10.860.10:FF:000001">
    <property type="entry name" value="Eukaryotic translation initiation factor 3 subunit A"/>
    <property type="match status" value="1"/>
</dbReference>
<feature type="compositionally biased region" description="Basic and acidic residues" evidence="7">
    <location>
        <begin position="853"/>
        <end position="875"/>
    </location>
</feature>
<dbReference type="GO" id="GO:0002188">
    <property type="term" value="P:translation reinitiation"/>
    <property type="evidence" value="ECO:0007669"/>
    <property type="project" value="TreeGrafter"/>
</dbReference>
<keyword evidence="4 6" id="KW-0694">RNA-binding</keyword>
<comment type="function">
    <text evidence="6">RNA-binding component of the eukaryotic translation initiation factor 3 (eIF-3) complex, which is involved in protein synthesis of a specialized repertoire of mRNAs and, together with other initiation factors, stimulates binding of mRNA and methionyl-tRNAi to the 40S ribosome. The eIF-3 complex specifically targets and initiates translation of a subset of mRNAs involved in cell proliferation.</text>
</comment>
<evidence type="ECO:0000313" key="10">
    <source>
        <dbReference type="Proteomes" id="UP001142055"/>
    </source>
</evidence>
<comment type="caution">
    <text evidence="9">The sequence shown here is derived from an EMBL/GenBank/DDBJ whole genome shotgun (WGS) entry which is preliminary data.</text>
</comment>
<dbReference type="GO" id="GO:0016282">
    <property type="term" value="C:eukaryotic 43S preinitiation complex"/>
    <property type="evidence" value="ECO:0007669"/>
    <property type="project" value="UniProtKB-UniRule"/>
</dbReference>
<sequence>MPTYFIHLENALKRANEFIEVQNKHRALEILCDVLHSKKHRTWQKKHEEIMMKYLELCVELKQSFVAKEGIYQYKIICQQSYISSFEEVIRKYIAMAEEKANQAKDESQAEIADIDDLENAQTPEDILMSAVSNEGNQDRKDRVVLIPWVKFLWESYRQCLDLLRHNNKTERLYHDIAHQAFKFCIKYNRKSEFRKLCDHLHLHLDQLKRQQLQQQTPQQVSNSINLSLPETQSMQLETRLIQLDYAIQLELWQEAYKATDDIKKFNLMNLNKKGFGKPQLIASYYQKLSLVFWKASSHLFHAAAQFRLFHLSKDLRKNLTQEDIQKMASRLVLAVLSIPIPAIRPEIDKLVDTEENVIDQHHRNLSMLLGITSKPPTRASLIKDLKRLGVLQYASPPIQELYQLLENEFNPMGICARVQAVIDYLEKTTADPAKQNELPDCLQYIQALKEVTIVRLIREVSQVYRTIEFDRLSQLCPFVSKVQLEKMVVESARRHDLQVKIDHRKGYFIFGTELRVSTGDEFVEGPYLQSMPNEQMRRQLVSMYSSLQKALHLIEPEQIRKQRDDLKRQTMKIYYQHAGEEHHRILNRQNIIEKRKEMIEQMGLQREMHERKRAEEEEARKRQEEEARLQEETKERERKKREKDEQDLMKQMTMDQLKKMKDAMPDLHLDDLDDEELAKLRPQDLHNKRVEQLEKERRDALARQRKFERKIDHFERAKRLEELPLLAQQYEEFRIEDRKRWEKYEALRIEAVKEERKVAIKERERFRHVLSDKEEFTRRVLETRQNEYLEQLAKFEALVAEERKKRMAVRREKRIEERRVRYNKEKEQQRLALQEEIQRKRLAEIEERVKAARTEVADSNKENEVRNGSWREEAPPSSTPSVGGGGMWRRKQAPVEESGDASELPPPIRPDRGARMLSDRNDGDSSDMMRSRIREPPMRSEEPPRPPIRESAADQASEWRRGPRPEGDEPPRRQPYSGRYSEGRSKMDDREGPPRPYGGRDSDRGEGRAPPSRPGYGGRDSRDGPRDGGRYRSDDRRRDDRDYSDRRGPPMDRSRMAPQTRADEGGSWRMARQERPPPEHDNDGSRRAPQPDDDGTEESDGWTKIHHSRKPQGNDRRGYGDRDGPPPHAYRGRDSRDRNEPPPGPRGPPRR</sequence>
<comment type="subcellular location">
    <subcellularLocation>
        <location evidence="1 6">Cytoplasm</location>
    </subcellularLocation>
</comment>
<dbReference type="GO" id="GO:0003743">
    <property type="term" value="F:translation initiation factor activity"/>
    <property type="evidence" value="ECO:0007669"/>
    <property type="project" value="UniProtKB-UniRule"/>
</dbReference>
<feature type="compositionally biased region" description="Basic and acidic residues" evidence="7">
    <location>
        <begin position="607"/>
        <end position="649"/>
    </location>
</feature>
<gene>
    <name evidence="9" type="ORF">RDWZM_001268</name>
</gene>
<dbReference type="GO" id="GO:0033290">
    <property type="term" value="C:eukaryotic 48S preinitiation complex"/>
    <property type="evidence" value="ECO:0007669"/>
    <property type="project" value="UniProtKB-UniRule"/>
</dbReference>
<feature type="region of interest" description="Disordered" evidence="7">
    <location>
        <begin position="853"/>
        <end position="1152"/>
    </location>
</feature>
<dbReference type="PANTHER" id="PTHR14005:SF0">
    <property type="entry name" value="EUKARYOTIC TRANSLATION INITIATION FACTOR 3 SUBUNIT A"/>
    <property type="match status" value="1"/>
</dbReference>
<evidence type="ECO:0000256" key="2">
    <source>
        <dbReference type="ARBA" id="ARBA00022490"/>
    </source>
</evidence>
<feature type="compositionally biased region" description="Basic and acidic residues" evidence="7">
    <location>
        <begin position="1020"/>
        <end position="1091"/>
    </location>
</feature>
<feature type="domain" description="PCI" evidence="8">
    <location>
        <begin position="325"/>
        <end position="516"/>
    </location>
</feature>
<comment type="similarity">
    <text evidence="6">Belongs to the eIF-3 subunit A family.</text>
</comment>
<dbReference type="OMA" id="DHMKNVV"/>
<dbReference type="PANTHER" id="PTHR14005">
    <property type="entry name" value="EUKARYOTIC TRANSLATION INITIATION FACTOR 3, THETA SUBUNIT"/>
    <property type="match status" value="1"/>
</dbReference>
<feature type="compositionally biased region" description="Basic and acidic residues" evidence="7">
    <location>
        <begin position="1113"/>
        <end position="1141"/>
    </location>
</feature>
<feature type="compositionally biased region" description="Basic and acidic residues" evidence="7">
    <location>
        <begin position="982"/>
        <end position="1008"/>
    </location>
</feature>
<evidence type="ECO:0000256" key="1">
    <source>
        <dbReference type="ARBA" id="ARBA00004496"/>
    </source>
</evidence>
<dbReference type="GO" id="GO:0001732">
    <property type="term" value="P:formation of cytoplasmic translation initiation complex"/>
    <property type="evidence" value="ECO:0007669"/>
    <property type="project" value="UniProtKB-UniRule"/>
</dbReference>